<organism evidence="1 2">
    <name type="scientific">Paucilactobacillus hokkaidonensis JCM 18461</name>
    <dbReference type="NCBI Taxonomy" id="1291742"/>
    <lineage>
        <taxon>Bacteria</taxon>
        <taxon>Bacillati</taxon>
        <taxon>Bacillota</taxon>
        <taxon>Bacilli</taxon>
        <taxon>Lactobacillales</taxon>
        <taxon>Lactobacillaceae</taxon>
        <taxon>Paucilactobacillus</taxon>
    </lineage>
</organism>
<sequence>MLIQYRNDYEKIAMGLLSFVPDLKNLEHLKTEMNWFTQSDQRPMYLWRSENEHFIGIVCLEIGSNFVLVRRLSFTPTERTGRNIFGLLTAVHNMYPDKKIIGTLATQPIITNWGKTLNG</sequence>
<dbReference type="STRING" id="1291742.LOOC260_111510"/>
<dbReference type="KEGG" id="lho:LOOC260_111510"/>
<dbReference type="HOGENOM" id="CLU_151843_0_0_9"/>
<dbReference type="Proteomes" id="UP000031620">
    <property type="component" value="Chromosome"/>
</dbReference>
<protein>
    <submittedName>
        <fullName evidence="1">Reductase</fullName>
    </submittedName>
</protein>
<reference evidence="1 2" key="1">
    <citation type="submission" date="2014-11" db="EMBL/GenBank/DDBJ databases">
        <title>Complete genome sequence and analysis of Lactobacillus hokkaidonensis LOOC260T.</title>
        <authorList>
            <person name="Tanizawa Y."/>
            <person name="Tohno M."/>
            <person name="Kaminuma E."/>
            <person name="Nakamura Y."/>
            <person name="Arita M."/>
        </authorList>
    </citation>
    <scope>NUCLEOTIDE SEQUENCE [LARGE SCALE GENOMIC DNA]</scope>
    <source>
        <strain evidence="1 2">LOOC260</strain>
    </source>
</reference>
<evidence type="ECO:0000313" key="2">
    <source>
        <dbReference type="Proteomes" id="UP000031620"/>
    </source>
</evidence>
<evidence type="ECO:0000313" key="1">
    <source>
        <dbReference type="EMBL" id="BAP85690.1"/>
    </source>
</evidence>
<proteinExistence type="predicted"/>
<gene>
    <name evidence="1" type="ORF">LOOC260_111510</name>
</gene>
<dbReference type="AlphaFoldDB" id="A0A0A1GUP8"/>
<accession>A0A0A1GUP8</accession>
<name>A0A0A1GUP8_9LACO</name>
<dbReference type="RefSeq" id="WP_041093584.1">
    <property type="nucleotide sequence ID" value="NZ_AP014680.1"/>
</dbReference>
<dbReference type="EMBL" id="AP014680">
    <property type="protein sequence ID" value="BAP85690.1"/>
    <property type="molecule type" value="Genomic_DNA"/>
</dbReference>